<evidence type="ECO:0000313" key="6">
    <source>
        <dbReference type="Proteomes" id="UP000596092"/>
    </source>
</evidence>
<protein>
    <submittedName>
        <fullName evidence="5">Restriction endonuclease subunit S</fullName>
    </submittedName>
</protein>
<dbReference type="InterPro" id="IPR052021">
    <property type="entry name" value="Type-I_RS_S_subunit"/>
</dbReference>
<evidence type="ECO:0000256" key="2">
    <source>
        <dbReference type="ARBA" id="ARBA00022747"/>
    </source>
</evidence>
<keyword evidence="2" id="KW-0680">Restriction system</keyword>
<keyword evidence="3" id="KW-0238">DNA-binding</keyword>
<dbReference type="Proteomes" id="UP000596092">
    <property type="component" value="Chromosome"/>
</dbReference>
<dbReference type="InterPro" id="IPR000055">
    <property type="entry name" value="Restrct_endonuc_typeI_TRD"/>
</dbReference>
<gene>
    <name evidence="5" type="ORF">HP555_01600</name>
</gene>
<dbReference type="EMBL" id="CP054140">
    <property type="protein sequence ID" value="QQG66914.1"/>
    <property type="molecule type" value="Genomic_DNA"/>
</dbReference>
<keyword evidence="5" id="KW-0540">Nuclease</keyword>
<evidence type="ECO:0000313" key="5">
    <source>
        <dbReference type="EMBL" id="QQG66914.1"/>
    </source>
</evidence>
<feature type="domain" description="Type I restriction modification DNA specificity" evidence="4">
    <location>
        <begin position="27"/>
        <end position="133"/>
    </location>
</feature>
<dbReference type="GO" id="GO:0009307">
    <property type="term" value="P:DNA restriction-modification system"/>
    <property type="evidence" value="ECO:0007669"/>
    <property type="project" value="UniProtKB-KW"/>
</dbReference>
<comment type="similarity">
    <text evidence="1">Belongs to the type-I restriction system S methylase family.</text>
</comment>
<keyword evidence="5" id="KW-0378">Hydrolase</keyword>
<feature type="domain" description="Type I restriction modification DNA specificity" evidence="4">
    <location>
        <begin position="154"/>
        <end position="317"/>
    </location>
</feature>
<keyword evidence="5" id="KW-0255">Endonuclease</keyword>
<dbReference type="CDD" id="cd17282">
    <property type="entry name" value="RMtype1_S_Eco16444ORF1681_TRD1-CR1_like"/>
    <property type="match status" value="1"/>
</dbReference>
<keyword evidence="6" id="KW-1185">Reference proteome</keyword>
<organism evidence="5 6">
    <name type="scientific">Desulfobulbus oligotrophicus</name>
    <dbReference type="NCBI Taxonomy" id="1909699"/>
    <lineage>
        <taxon>Bacteria</taxon>
        <taxon>Pseudomonadati</taxon>
        <taxon>Thermodesulfobacteriota</taxon>
        <taxon>Desulfobulbia</taxon>
        <taxon>Desulfobulbales</taxon>
        <taxon>Desulfobulbaceae</taxon>
        <taxon>Desulfobulbus</taxon>
    </lineage>
</organism>
<dbReference type="REBASE" id="469741">
    <property type="entry name" value="S.Dol6ORF1595P"/>
</dbReference>
<evidence type="ECO:0000256" key="3">
    <source>
        <dbReference type="ARBA" id="ARBA00023125"/>
    </source>
</evidence>
<dbReference type="PANTHER" id="PTHR30408:SF12">
    <property type="entry name" value="TYPE I RESTRICTION ENZYME MJAVIII SPECIFICITY SUBUNIT"/>
    <property type="match status" value="1"/>
</dbReference>
<dbReference type="InterPro" id="IPR044946">
    <property type="entry name" value="Restrct_endonuc_typeI_TRD_sf"/>
</dbReference>
<accession>A0A7T5VFF4</accession>
<sequence length="345" mass="38100">MIAGAGDYGAQYPQPKKWTTAPSRVTEIGDLIVCVRATIGDLNWADKIYCLGRGVAGLRAKKGKVDIKYAAHYINSKKEELSKLGTGSTFLAIRRNDLEEFPIPLPPLAEQKRIAAILDKADAIRRKRQAAIELADDFLRATFLDMFGDPVSNPKGWGVKKFAEIGTLDRGISKHRPRNAPELLGGPYPLIQTGDVANSNGYISNYKSTYSEIGLKQSKLWPSGTLCITIAANIAKTGILTFDACFPDSVVGFFPNGLSTTVYVQHWLGFLQKILEESAPESAQKNINLEILRNLNTPLPPVDLQREFAERVAIVQVLLAKQNTEILELENLFNSLNQRAFRGEL</sequence>
<name>A0A7T5VFF4_9BACT</name>
<reference evidence="5 6" key="1">
    <citation type="submission" date="2020-05" db="EMBL/GenBank/DDBJ databases">
        <title>Complete genome of Desulfobulbus oligotrophicus.</title>
        <authorList>
            <person name="Podar M."/>
        </authorList>
    </citation>
    <scope>NUCLEOTIDE SEQUENCE [LARGE SCALE GENOMIC DNA]</scope>
    <source>
        <strain evidence="5 6">Prop6</strain>
    </source>
</reference>
<dbReference type="GO" id="GO:0003677">
    <property type="term" value="F:DNA binding"/>
    <property type="evidence" value="ECO:0007669"/>
    <property type="project" value="UniProtKB-KW"/>
</dbReference>
<dbReference type="PANTHER" id="PTHR30408">
    <property type="entry name" value="TYPE-1 RESTRICTION ENZYME ECOKI SPECIFICITY PROTEIN"/>
    <property type="match status" value="1"/>
</dbReference>
<dbReference type="GO" id="GO:0004519">
    <property type="term" value="F:endonuclease activity"/>
    <property type="evidence" value="ECO:0007669"/>
    <property type="project" value="UniProtKB-KW"/>
</dbReference>
<dbReference type="KEGG" id="dog:HP555_01600"/>
<evidence type="ECO:0000256" key="1">
    <source>
        <dbReference type="ARBA" id="ARBA00010923"/>
    </source>
</evidence>
<dbReference type="Gene3D" id="3.90.220.20">
    <property type="entry name" value="DNA methylase specificity domains"/>
    <property type="match status" value="2"/>
</dbReference>
<dbReference type="AlphaFoldDB" id="A0A7T5VFF4"/>
<proteinExistence type="inferred from homology"/>
<dbReference type="Pfam" id="PF01420">
    <property type="entry name" value="Methylase_S"/>
    <property type="match status" value="2"/>
</dbReference>
<dbReference type="SUPFAM" id="SSF116734">
    <property type="entry name" value="DNA methylase specificity domain"/>
    <property type="match status" value="2"/>
</dbReference>
<evidence type="ECO:0000259" key="4">
    <source>
        <dbReference type="Pfam" id="PF01420"/>
    </source>
</evidence>